<evidence type="ECO:0000313" key="3">
    <source>
        <dbReference type="EMBL" id="ROQ23354.1"/>
    </source>
</evidence>
<dbReference type="NCBIfam" id="NF003438">
    <property type="entry name" value="PRK04966.1"/>
    <property type="match status" value="1"/>
</dbReference>
<evidence type="ECO:0000256" key="2">
    <source>
        <dbReference type="HAMAP-Rule" id="MF_00690"/>
    </source>
</evidence>
<keyword evidence="4" id="KW-1185">Reference proteome</keyword>
<dbReference type="OrthoDB" id="6120729at2"/>
<sequence>MIVPWQALEADTLDSIIEHFVLREGTDYGDQEVPLAQKAAQVKAQLARGEAVLLWSEHHETLNIVSKDQVPHV</sequence>
<dbReference type="InterPro" id="IPR010648">
    <property type="entry name" value="UPF0270"/>
</dbReference>
<dbReference type="EMBL" id="RJUL01000008">
    <property type="protein sequence ID" value="ROQ23354.1"/>
    <property type="molecule type" value="Genomic_DNA"/>
</dbReference>
<organism evidence="3 4">
    <name type="scientific">Gallaecimonas pentaromativorans</name>
    <dbReference type="NCBI Taxonomy" id="584787"/>
    <lineage>
        <taxon>Bacteria</taxon>
        <taxon>Pseudomonadati</taxon>
        <taxon>Pseudomonadota</taxon>
        <taxon>Gammaproteobacteria</taxon>
        <taxon>Enterobacterales</taxon>
        <taxon>Gallaecimonadaceae</taxon>
        <taxon>Gallaecimonas</taxon>
    </lineage>
</organism>
<dbReference type="Gene3D" id="1.10.10.610">
    <property type="entry name" value="YehU-like"/>
    <property type="match status" value="1"/>
</dbReference>
<dbReference type="HAMAP" id="MF_00690">
    <property type="entry name" value="UPF0270"/>
    <property type="match status" value="1"/>
</dbReference>
<protein>
    <recommendedName>
        <fullName evidence="2">UPF0270 protein EDC28_10892</fullName>
    </recommendedName>
</protein>
<comment type="caution">
    <text evidence="3">The sequence shown here is derived from an EMBL/GenBank/DDBJ whole genome shotgun (WGS) entry which is preliminary data.</text>
</comment>
<dbReference type="AlphaFoldDB" id="A0A3N1NU38"/>
<dbReference type="Proteomes" id="UP000268033">
    <property type="component" value="Unassembled WGS sequence"/>
</dbReference>
<dbReference type="Pfam" id="PF06794">
    <property type="entry name" value="UPF0270"/>
    <property type="match status" value="1"/>
</dbReference>
<name>A0A3N1NU38_9GAMM</name>
<gene>
    <name evidence="3" type="ORF">EDC28_10892</name>
</gene>
<reference evidence="3 4" key="1">
    <citation type="submission" date="2018-11" db="EMBL/GenBank/DDBJ databases">
        <title>Genomic Encyclopedia of Type Strains, Phase IV (KMG-IV): sequencing the most valuable type-strain genomes for metagenomic binning, comparative biology and taxonomic classification.</title>
        <authorList>
            <person name="Goeker M."/>
        </authorList>
    </citation>
    <scope>NUCLEOTIDE SEQUENCE [LARGE SCALE GENOMIC DNA]</scope>
    <source>
        <strain evidence="3 4">DSM 21945</strain>
    </source>
</reference>
<proteinExistence type="inferred from homology"/>
<dbReference type="SUPFAM" id="SSF118001">
    <property type="entry name" value="YehU-like"/>
    <property type="match status" value="1"/>
</dbReference>
<comment type="similarity">
    <text evidence="1 2">Belongs to the UPF0270 family.</text>
</comment>
<dbReference type="InterPro" id="IPR036685">
    <property type="entry name" value="YehU-like_sf"/>
</dbReference>
<evidence type="ECO:0000313" key="4">
    <source>
        <dbReference type="Proteomes" id="UP000268033"/>
    </source>
</evidence>
<dbReference type="STRING" id="584787.GCA_001247655_03804"/>
<evidence type="ECO:0000256" key="1">
    <source>
        <dbReference type="ARBA" id="ARBA00006450"/>
    </source>
</evidence>
<dbReference type="RefSeq" id="WP_050659262.1">
    <property type="nucleotide sequence ID" value="NZ_JBLXAC010000016.1"/>
</dbReference>
<accession>A0A3N1NU38</accession>
<dbReference type="PIRSF" id="PIRSF006169">
    <property type="entry name" value="UCP006169"/>
    <property type="match status" value="1"/>
</dbReference>